<proteinExistence type="predicted"/>
<gene>
    <name evidence="1" type="ORF">JHL16_31040</name>
</gene>
<organism evidence="1 2">
    <name type="scientific">Taklimakanibacter albus</name>
    <dbReference type="NCBI Taxonomy" id="2800327"/>
    <lineage>
        <taxon>Bacteria</taxon>
        <taxon>Pseudomonadati</taxon>
        <taxon>Pseudomonadota</taxon>
        <taxon>Alphaproteobacteria</taxon>
        <taxon>Hyphomicrobiales</taxon>
        <taxon>Aestuariivirgaceae</taxon>
        <taxon>Taklimakanibacter</taxon>
    </lineage>
</organism>
<name>A0ACC5RE02_9HYPH</name>
<dbReference type="EMBL" id="JAENHL010000008">
    <property type="protein sequence ID" value="MBK1870843.1"/>
    <property type="molecule type" value="Genomic_DNA"/>
</dbReference>
<evidence type="ECO:0000313" key="2">
    <source>
        <dbReference type="Proteomes" id="UP000616151"/>
    </source>
</evidence>
<reference evidence="1" key="1">
    <citation type="submission" date="2021-01" db="EMBL/GenBank/DDBJ databases">
        <authorList>
            <person name="Sun Q."/>
        </authorList>
    </citation>
    <scope>NUCLEOTIDE SEQUENCE</scope>
    <source>
        <strain evidence="1">YIM B02566</strain>
    </source>
</reference>
<evidence type="ECO:0000313" key="1">
    <source>
        <dbReference type="EMBL" id="MBK1870843.1"/>
    </source>
</evidence>
<keyword evidence="2" id="KW-1185">Reference proteome</keyword>
<accession>A0ACC5RE02</accession>
<dbReference type="Proteomes" id="UP000616151">
    <property type="component" value="Unassembled WGS sequence"/>
</dbReference>
<sequence>MGGRSRALAIIVYLRSGMLIAAVFMALGLLAPHTMAQTEPAVPPQKVQDLLKLMGDPEVQKWVDAQKAVQPQPPSGPAGAADDGMLFATALARIHRHFTDLAAAIPRLPDEFATAGAAIGAALEGYGLLGFALIFAIFVAAGFGAQWLFWRWTSALRAWIAASELATVRDRLTAMAARLVYGAGSVAMFALGSIGAFLVFGWPPLLRPILLGYLLAVLGFRLARVVLEFLFSPPELAGFGDAARFRVLPVSDPNASFWVKRLSYAVGWFAFGWVTVLLLSMLGFAVPSRQLIAYALGLVLLVMGIEAVWHRPGHTSAPLQEGAPARIGERAMTWLLSAYFLLLFLLWVAGAMKAFWFLAVMVALPAAVVMAQRAVNNIFRPPGTAQGGTEVPSVLAAIVERGVRAALVIAAVLFLADRLGVDFTAMTAQDTFLTRVMRGALSAIVILLVADFIWHVAKTLIDKRIAAAGVQGEPGTELARRNSRIRTLLPITRNVLMIVVAIVALLMALSSLGVQIAPLIAGAGIVGVAIGFGAQTVVKDVISGVFYLLDDAFRVGEYIQSGSYKGTVESFSLRSVKLRHHRGYIYTVPFSDLGAVQNMSRDWVIEKITLTLTYDSDIDKARKIVKKIGLELAQDPEFAHSIIEPLKMQGVDQFGDTGMLMKMKLKTRPGEQFGIKRRALMLIKQAFDENGIKIAVPTVQVSGDDDPKAAAAHRLRLKQQADAAAAAGSGA</sequence>
<comment type="caution">
    <text evidence="1">The sequence shown here is derived from an EMBL/GenBank/DDBJ whole genome shotgun (WGS) entry which is preliminary data.</text>
</comment>
<protein>
    <submittedName>
        <fullName evidence="1">Mechanosensitive ion channel family protein</fullName>
    </submittedName>
</protein>